<feature type="transmembrane region" description="Helical" evidence="3">
    <location>
        <begin position="12"/>
        <end position="33"/>
    </location>
</feature>
<evidence type="ECO:0000256" key="1">
    <source>
        <dbReference type="ARBA" id="ARBA00004241"/>
    </source>
</evidence>
<organism evidence="4 5">
    <name type="scientific">Ureibacillus xyleni</name>
    <dbReference type="NCBI Taxonomy" id="614648"/>
    <lineage>
        <taxon>Bacteria</taxon>
        <taxon>Bacillati</taxon>
        <taxon>Bacillota</taxon>
        <taxon>Bacilli</taxon>
        <taxon>Bacillales</taxon>
        <taxon>Caryophanaceae</taxon>
        <taxon>Ureibacillus</taxon>
    </lineage>
</organism>
<evidence type="ECO:0000313" key="5">
    <source>
        <dbReference type="Proteomes" id="UP000219636"/>
    </source>
</evidence>
<keyword evidence="3" id="KW-1133">Transmembrane helix</keyword>
<dbReference type="GO" id="GO:0009986">
    <property type="term" value="C:cell surface"/>
    <property type="evidence" value="ECO:0007669"/>
    <property type="project" value="UniProtKB-SubCell"/>
</dbReference>
<dbReference type="PROSITE" id="PS00409">
    <property type="entry name" value="PROKAR_NTER_METHYL"/>
    <property type="match status" value="1"/>
</dbReference>
<dbReference type="PIRSF" id="PIRSF021292">
    <property type="entry name" value="Competence_ComGD"/>
    <property type="match status" value="1"/>
</dbReference>
<sequence>MRGLIFNSKGYTLLEILLVLFVVTIISSIALQFTNKFSEKHLVDMFIQQVQLDIQTIQAHSIEHETVITLEFNSQNSYYAYYDRGGRIFERTYPPGIEITPYSTVRKIRMFKGVNYDFGKLRFKTPLGEKQIILNINKGRMKIV</sequence>
<reference evidence="5" key="1">
    <citation type="submission" date="2017-08" db="EMBL/GenBank/DDBJ databases">
        <authorList>
            <person name="Varghese N."/>
            <person name="Submissions S."/>
        </authorList>
    </citation>
    <scope>NUCLEOTIDE SEQUENCE [LARGE SCALE GENOMIC DNA]</scope>
    <source>
        <strain evidence="5">JC22</strain>
    </source>
</reference>
<dbReference type="InterPro" id="IPR012902">
    <property type="entry name" value="N_methyl_site"/>
</dbReference>
<dbReference type="AlphaFoldDB" id="A0A285TV21"/>
<keyword evidence="3" id="KW-0472">Membrane</keyword>
<dbReference type="Proteomes" id="UP000219636">
    <property type="component" value="Unassembled WGS sequence"/>
</dbReference>
<dbReference type="InterPro" id="IPR045584">
    <property type="entry name" value="Pilin-like"/>
</dbReference>
<evidence type="ECO:0000256" key="3">
    <source>
        <dbReference type="SAM" id="Phobius"/>
    </source>
</evidence>
<keyword evidence="2" id="KW-0178">Competence</keyword>
<comment type="subcellular location">
    <subcellularLocation>
        <location evidence="1">Cell surface</location>
    </subcellularLocation>
</comment>
<evidence type="ECO:0000256" key="2">
    <source>
        <dbReference type="ARBA" id="ARBA00023287"/>
    </source>
</evidence>
<dbReference type="OrthoDB" id="2452651at2"/>
<evidence type="ECO:0000313" key="4">
    <source>
        <dbReference type="EMBL" id="SOC27372.1"/>
    </source>
</evidence>
<dbReference type="InterPro" id="IPR016785">
    <property type="entry name" value="ComGD"/>
</dbReference>
<proteinExistence type="predicted"/>
<dbReference type="SUPFAM" id="SSF54523">
    <property type="entry name" value="Pili subunits"/>
    <property type="match status" value="1"/>
</dbReference>
<dbReference type="EMBL" id="OBMQ01000022">
    <property type="protein sequence ID" value="SOC27372.1"/>
    <property type="molecule type" value="Genomic_DNA"/>
</dbReference>
<keyword evidence="5" id="KW-1185">Reference proteome</keyword>
<gene>
    <name evidence="4" type="ORF">SAMN05880501_12210</name>
</gene>
<protein>
    <submittedName>
        <fullName evidence="4">Prepilin-type N-terminal cleavage/methylation domain-containing protein</fullName>
    </submittedName>
</protein>
<keyword evidence="3" id="KW-0812">Transmembrane</keyword>
<dbReference type="RefSeq" id="WP_097075350.1">
    <property type="nucleotide sequence ID" value="NZ_OBMQ01000022.1"/>
</dbReference>
<accession>A0A285TV21</accession>
<dbReference type="Pfam" id="PF07963">
    <property type="entry name" value="N_methyl"/>
    <property type="match status" value="1"/>
</dbReference>
<dbReference type="GO" id="GO:0030420">
    <property type="term" value="P:establishment of competence for transformation"/>
    <property type="evidence" value="ECO:0007669"/>
    <property type="project" value="UniProtKB-KW"/>
</dbReference>
<dbReference type="NCBIfam" id="TIGR02532">
    <property type="entry name" value="IV_pilin_GFxxxE"/>
    <property type="match status" value="1"/>
</dbReference>
<name>A0A285TV21_9BACL</name>